<evidence type="ECO:0000259" key="21">
    <source>
        <dbReference type="PROSITE" id="PS50902"/>
    </source>
</evidence>
<comment type="subcellular location">
    <subcellularLocation>
        <location evidence="20">Endoplasmic reticulum membrane</location>
        <topology evidence="20">Single-pass membrane protein</topology>
        <orientation evidence="20">Cytoplasmic side</orientation>
    </subcellularLocation>
    <subcellularLocation>
        <location evidence="20">Mitochondrion outer membrane</location>
        <topology evidence="20">Single-pass membrane protein</topology>
        <orientation evidence="20">Cytoplasmic side</orientation>
    </subcellularLocation>
    <subcellularLocation>
        <location evidence="20">Cell membrane</location>
        <topology evidence="20">Single-pass membrane protein</topology>
        <orientation evidence="20">Cytoplasmic side</orientation>
    </subcellularLocation>
</comment>
<keyword evidence="16 20" id="KW-0472">Membrane</keyword>
<evidence type="ECO:0000256" key="3">
    <source>
        <dbReference type="ARBA" id="ARBA00022630"/>
    </source>
</evidence>
<feature type="binding site" evidence="20">
    <location>
        <begin position="1056"/>
        <end position="1057"/>
    </location>
    <ligand>
        <name>NADP(+)</name>
        <dbReference type="ChEBI" id="CHEBI:58349"/>
    </ligand>
</feature>
<dbReference type="InterPro" id="IPR008254">
    <property type="entry name" value="Flavodoxin/NO_synth"/>
</dbReference>
<dbReference type="EMBL" id="LVKK01000103">
    <property type="protein sequence ID" value="OAG35990.1"/>
    <property type="molecule type" value="Genomic_DNA"/>
</dbReference>
<dbReference type="PRINTS" id="PR00369">
    <property type="entry name" value="FLAVODOXIN"/>
</dbReference>
<dbReference type="CDD" id="cd06204">
    <property type="entry name" value="CYPOR"/>
    <property type="match status" value="1"/>
</dbReference>
<comment type="function">
    <text evidence="20">This enzyme is required for electron transfer from NADP to cytochrome P450 in microsomes. It can also provide electron transfer to heme oxygenase and cytochrome B5. Involved in ergosterol biosynthesis.</text>
</comment>
<comment type="similarity">
    <text evidence="20">In the C-terminal section; belongs to the flavoprotein pyridine nucleotide cytochrome reductase family.</text>
</comment>
<dbReference type="Gene3D" id="3.10.450.50">
    <property type="match status" value="1"/>
</dbReference>
<keyword evidence="24" id="KW-1185">Reference proteome</keyword>
<dbReference type="FunFam" id="1.20.990.10:FF:000009">
    <property type="entry name" value="NADPH--cytochrome P450 reductase"/>
    <property type="match status" value="1"/>
</dbReference>
<feature type="binding site" evidence="20">
    <location>
        <begin position="1062"/>
        <end position="1066"/>
    </location>
    <ligand>
        <name>NADP(+)</name>
        <dbReference type="ChEBI" id="CHEBI:58349"/>
    </ligand>
</feature>
<dbReference type="Gene3D" id="3.40.50.80">
    <property type="entry name" value="Nucleotide-binding domain of ferredoxin-NADP reductase (FNR) module"/>
    <property type="match status" value="1"/>
</dbReference>
<dbReference type="CDD" id="cd19079">
    <property type="entry name" value="AKR_EcYajO-like"/>
    <property type="match status" value="1"/>
</dbReference>
<dbReference type="GO" id="GO:0005886">
    <property type="term" value="C:plasma membrane"/>
    <property type="evidence" value="ECO:0007669"/>
    <property type="project" value="UniProtKB-SubCell"/>
</dbReference>
<evidence type="ECO:0000256" key="19">
    <source>
        <dbReference type="ARBA" id="ARBA00049342"/>
    </source>
</evidence>
<dbReference type="InterPro" id="IPR001709">
    <property type="entry name" value="Flavoprot_Pyr_Nucl_cyt_Rdtase"/>
</dbReference>
<dbReference type="InterPro" id="IPR029039">
    <property type="entry name" value="Flavoprotein-like_sf"/>
</dbReference>
<dbReference type="PROSITE" id="PS50902">
    <property type="entry name" value="FLAVODOXIN_LIKE"/>
    <property type="match status" value="1"/>
</dbReference>
<dbReference type="SUPFAM" id="SSF52343">
    <property type="entry name" value="Ferredoxin reductase-like, C-terminal NADP-linked domain"/>
    <property type="match status" value="1"/>
</dbReference>
<keyword evidence="5" id="KW-0812">Transmembrane</keyword>
<keyword evidence="1 20" id="KW-1003">Cell membrane</keyword>
<dbReference type="HAMAP" id="MF_03212">
    <property type="entry name" value="NCPR"/>
    <property type="match status" value="1"/>
</dbReference>
<comment type="similarity">
    <text evidence="20">In the N-terminal section; belongs to the flavodoxin family.</text>
</comment>
<comment type="caution">
    <text evidence="23">The sequence shown here is derived from an EMBL/GenBank/DDBJ whole genome shotgun (WGS) entry which is preliminary data.</text>
</comment>
<feature type="binding site" evidence="20">
    <location>
        <position position="1098"/>
    </location>
    <ligand>
        <name>NADP(+)</name>
        <dbReference type="ChEBI" id="CHEBI:58349"/>
    </ligand>
</feature>
<dbReference type="PANTHER" id="PTHR19384">
    <property type="entry name" value="NITRIC OXIDE SYNTHASE-RELATED"/>
    <property type="match status" value="1"/>
</dbReference>
<dbReference type="GO" id="GO:0005789">
    <property type="term" value="C:endoplasmic reticulum membrane"/>
    <property type="evidence" value="ECO:0007669"/>
    <property type="project" value="UniProtKB-SubCell"/>
</dbReference>
<keyword evidence="17 20" id="KW-1207">Sterol metabolism</keyword>
<proteinExistence type="inferred from homology"/>
<evidence type="ECO:0000256" key="6">
    <source>
        <dbReference type="ARBA" id="ARBA00022787"/>
    </source>
</evidence>
<feature type="binding site" evidence="20">
    <location>
        <begin position="518"/>
        <end position="523"/>
    </location>
    <ligand>
        <name>FMN</name>
        <dbReference type="ChEBI" id="CHEBI:58210"/>
    </ligand>
</feature>
<dbReference type="GO" id="GO:0003958">
    <property type="term" value="F:NADPH-hemoprotein reductase activity"/>
    <property type="evidence" value="ECO:0007669"/>
    <property type="project" value="UniProtKB-UniRule"/>
</dbReference>
<dbReference type="Gene3D" id="1.20.990.10">
    <property type="entry name" value="NADPH-cytochrome p450 Reductase, Chain A, domain 3"/>
    <property type="match status" value="1"/>
</dbReference>
<comment type="caution">
    <text evidence="20">Lacks conserved residue(s) required for the propagation of feature annotation.</text>
</comment>
<evidence type="ECO:0000256" key="7">
    <source>
        <dbReference type="ARBA" id="ARBA00022824"/>
    </source>
</evidence>
<keyword evidence="15 20" id="KW-0496">Mitochondrion</keyword>
<evidence type="ECO:0000256" key="5">
    <source>
        <dbReference type="ARBA" id="ARBA00022692"/>
    </source>
</evidence>
<dbReference type="PRINTS" id="PR00371">
    <property type="entry name" value="FPNCR"/>
</dbReference>
<keyword evidence="11" id="KW-1133">Transmembrane helix</keyword>
<keyword evidence="6 20" id="KW-1000">Mitochondrion outer membrane</keyword>
<evidence type="ECO:0000256" key="4">
    <source>
        <dbReference type="ARBA" id="ARBA00022643"/>
    </source>
</evidence>
<keyword evidence="14 20" id="KW-0443">Lipid metabolism</keyword>
<keyword evidence="9 20" id="KW-0521">NADP</keyword>
<dbReference type="GO" id="GO:0005741">
    <property type="term" value="C:mitochondrial outer membrane"/>
    <property type="evidence" value="ECO:0007669"/>
    <property type="project" value="UniProtKB-SubCell"/>
</dbReference>
<dbReference type="Pfam" id="PF00175">
    <property type="entry name" value="NAD_binding_1"/>
    <property type="match status" value="1"/>
</dbReference>
<dbReference type="InterPro" id="IPR023173">
    <property type="entry name" value="NADPH_Cyt_P450_Rdtase_alpha"/>
</dbReference>
<evidence type="ECO:0000256" key="13">
    <source>
        <dbReference type="ARBA" id="ARBA00023011"/>
    </source>
</evidence>
<organism evidence="23 24">
    <name type="scientific">Fonsecaea monophora</name>
    <dbReference type="NCBI Taxonomy" id="254056"/>
    <lineage>
        <taxon>Eukaryota</taxon>
        <taxon>Fungi</taxon>
        <taxon>Dikarya</taxon>
        <taxon>Ascomycota</taxon>
        <taxon>Pezizomycotina</taxon>
        <taxon>Eurotiomycetes</taxon>
        <taxon>Chaetothyriomycetidae</taxon>
        <taxon>Chaetothyriales</taxon>
        <taxon>Herpotrichiellaceae</taxon>
        <taxon>Fonsecaea</taxon>
    </lineage>
</organism>
<dbReference type="GO" id="GO:0010181">
    <property type="term" value="F:FMN binding"/>
    <property type="evidence" value="ECO:0007669"/>
    <property type="project" value="UniProtKB-UniRule"/>
</dbReference>
<evidence type="ECO:0000256" key="12">
    <source>
        <dbReference type="ARBA" id="ARBA00023002"/>
    </source>
</evidence>
<feature type="binding site" evidence="20">
    <location>
        <begin position="894"/>
        <end position="897"/>
    </location>
    <ligand>
        <name>FAD</name>
        <dbReference type="ChEBI" id="CHEBI:57692"/>
    </ligand>
</feature>
<evidence type="ECO:0000259" key="22">
    <source>
        <dbReference type="PROSITE" id="PS51384"/>
    </source>
</evidence>
<dbReference type="GO" id="GO:0006696">
    <property type="term" value="P:ergosterol biosynthetic process"/>
    <property type="evidence" value="ECO:0007669"/>
    <property type="project" value="UniProtKB-UniRule"/>
</dbReference>
<feature type="binding site" evidence="20">
    <location>
        <begin position="612"/>
        <end position="621"/>
    </location>
    <ligand>
        <name>FMN</name>
        <dbReference type="ChEBI" id="CHEBI:58210"/>
    </ligand>
</feature>
<dbReference type="InterPro" id="IPR017938">
    <property type="entry name" value="Riboflavin_synthase-like_b-brl"/>
</dbReference>
<dbReference type="InterPro" id="IPR001094">
    <property type="entry name" value="Flavdoxin-like"/>
</dbReference>
<dbReference type="GO" id="GO:0050661">
    <property type="term" value="F:NADP binding"/>
    <property type="evidence" value="ECO:0007669"/>
    <property type="project" value="UniProtKB-UniRule"/>
</dbReference>
<dbReference type="SUPFAM" id="SSF51430">
    <property type="entry name" value="NAD(P)-linked oxidoreductase"/>
    <property type="match status" value="1"/>
</dbReference>
<dbReference type="SUPFAM" id="SSF52218">
    <property type="entry name" value="Flavoproteins"/>
    <property type="match status" value="1"/>
</dbReference>
<dbReference type="Pfam" id="PF00258">
    <property type="entry name" value="Flavodoxin_1"/>
    <property type="match status" value="1"/>
</dbReference>
<name>A0A177EXI7_9EURO</name>
<evidence type="ECO:0000256" key="11">
    <source>
        <dbReference type="ARBA" id="ARBA00022989"/>
    </source>
</evidence>
<feature type="binding site" evidence="20">
    <location>
        <begin position="929"/>
        <end position="932"/>
    </location>
    <ligand>
        <name>FAD</name>
        <dbReference type="ChEBI" id="CHEBI:57692"/>
    </ligand>
</feature>
<dbReference type="InterPro" id="IPR017927">
    <property type="entry name" value="FAD-bd_FR_type"/>
</dbReference>
<comment type="similarity">
    <text evidence="20">Belongs to the NADPH--cytochrome P450 reductase family.</text>
</comment>
<keyword evidence="3 20" id="KW-0285">Flavoprotein</keyword>
<keyword evidence="2 20" id="KW-0444">Lipid biosynthesis</keyword>
<comment type="catalytic activity">
    <reaction evidence="19 20">
        <text>2 oxidized [cytochrome P450] + NADPH = 2 reduced [cytochrome P450] + NADP(+) + H(+)</text>
        <dbReference type="Rhea" id="RHEA:24040"/>
        <dbReference type="Rhea" id="RHEA-COMP:14627"/>
        <dbReference type="Rhea" id="RHEA-COMP:14628"/>
        <dbReference type="ChEBI" id="CHEBI:15378"/>
        <dbReference type="ChEBI" id="CHEBI:55376"/>
        <dbReference type="ChEBI" id="CHEBI:57783"/>
        <dbReference type="ChEBI" id="CHEBI:58349"/>
        <dbReference type="ChEBI" id="CHEBI:60344"/>
        <dbReference type="EC" id="1.6.2.4"/>
    </reaction>
</comment>
<dbReference type="Gene3D" id="3.40.50.360">
    <property type="match status" value="1"/>
</dbReference>
<keyword evidence="8 20" id="KW-0274">FAD</keyword>
<dbReference type="InterPro" id="IPR003097">
    <property type="entry name" value="CysJ-like_FAD-binding"/>
</dbReference>
<dbReference type="InterPro" id="IPR039261">
    <property type="entry name" value="FNR_nucleotide-bd"/>
</dbReference>
<dbReference type="Gene3D" id="3.20.20.100">
    <property type="entry name" value="NADP-dependent oxidoreductase domain"/>
    <property type="match status" value="1"/>
</dbReference>
<feature type="binding site" evidence="20">
    <location>
        <position position="739"/>
    </location>
    <ligand>
        <name>NADP(+)</name>
        <dbReference type="ChEBI" id="CHEBI:58349"/>
    </ligand>
</feature>
<evidence type="ECO:0000256" key="14">
    <source>
        <dbReference type="ARBA" id="ARBA00023098"/>
    </source>
</evidence>
<feature type="binding site" evidence="20">
    <location>
        <begin position="912"/>
        <end position="914"/>
    </location>
    <ligand>
        <name>FAD</name>
        <dbReference type="ChEBI" id="CHEBI:57692"/>
    </ligand>
</feature>
<evidence type="ECO:0000256" key="17">
    <source>
        <dbReference type="ARBA" id="ARBA00023166"/>
    </source>
</evidence>
<evidence type="ECO:0000256" key="1">
    <source>
        <dbReference type="ARBA" id="ARBA00022475"/>
    </source>
</evidence>
<dbReference type="Pfam" id="PF13474">
    <property type="entry name" value="SnoaL_3"/>
    <property type="match status" value="1"/>
</dbReference>
<evidence type="ECO:0000256" key="10">
    <source>
        <dbReference type="ARBA" id="ARBA00022955"/>
    </source>
</evidence>
<keyword evidence="10 20" id="KW-0752">Steroid biosynthesis</keyword>
<dbReference type="Pfam" id="PF00667">
    <property type="entry name" value="FAD_binding_1"/>
    <property type="match status" value="1"/>
</dbReference>
<dbReference type="InterPro" id="IPR037401">
    <property type="entry name" value="SnoaL-like"/>
</dbReference>
<evidence type="ECO:0000256" key="9">
    <source>
        <dbReference type="ARBA" id="ARBA00022857"/>
    </source>
</evidence>
<accession>A0A177EXI7</accession>
<keyword evidence="12 20" id="KW-0560">Oxidoreductase</keyword>
<protein>
    <recommendedName>
        <fullName evidence="20">NADPH--cytochrome P450 reductase</fullName>
        <shortName evidence="20">CPR</shortName>
        <shortName evidence="20">P450R</shortName>
        <ecNumber evidence="20">1.6.2.4</ecNumber>
    </recommendedName>
</protein>
<feature type="binding site" evidence="20">
    <location>
        <position position="647"/>
    </location>
    <ligand>
        <name>FMN</name>
        <dbReference type="ChEBI" id="CHEBI:58210"/>
    </ligand>
</feature>
<keyword evidence="18 20" id="KW-0753">Steroid metabolism</keyword>
<dbReference type="EC" id="1.6.2.4" evidence="20"/>
<sequence length="1311" mass="148649">MSSSKFTMEYSRVGRAGLKVSKIILGGMSFGSSEWQDWVLDEKSSLPIIEHAYKAGINTWDTADIYSHGESERILGQAIKKLKIPRENIVIMTKAYFALSQDGHQIPLTECMVNDGHLTNRVGLSRKKLFDAVDACVERLGTYIDIFQIHRLDRDVPKEELMRTLNDLVNSGKVRYIGASSMSAWEFQQLQAIADKNGWHKFISMQNYLNLLYREEEREMLPYCEDTGVGILPWSPLAGGMLARPWGSTTKRDETDQHKLPHGMVEVQKIIVERVEELARKKRVPMSAISTAWVLRKGACPILGLTSKERIDDAVLALQVNLTDEELEVIVKGAGANQNEGRLYIIIDVTVGLGRKARCKNTHWPVYYALDGHLLAPAKTSTLGVCRYHLVLEGQQLRCRAQMATWTSRLAILDGFHSSDHLSGSDIDLVSLLCSTKLCTMIPKMSSMDHFVGLNPLLPLLFVVVLLYFTRKYLHKTRKTEEEDDLKRVDGFKSGGNSRNIVEHMKSTGTNLVVFFGSQTGTAQDYAGKLAKEGHSRFGLKTLVADTEDYDYENLVDFPSDSAAIFVLATYGEGEPTDNAVDFWQFITDQNPPFASDKETPLSSLRYAMFGLGNSTYEHFNAVVRKVDSCLEAHGASRLCETGEGDDGGNKTTEEDFLTWKETMWKRLASEMHLEECEQVYEPSFDVQEKETQSDSPLVYLGEPNSMHLSGEQRGPFGAHNPYLAPIVESFELFTVPGRNCLHIEFDIGDSTLAYQTGDHLGVWPMNADVEVERFLRVFGLWDNRNTVVEIKADSQGKVPFPTPTTYEAAVRYYLEICVPVSRQFVGMLAQFSPSEDVRKQLAKLGSDKEYFHQVVAAKCLNLAQLLEATSPTLPFSDVPFSAIIENVRRLQPRYYSISSSSLVQSHKISITAVVESRQVASETKYLKGVATNYLLALKQKRSGEVNPDPYGRTYHLEGPRGKYTLKVPVYVRPSTFKLPSDASLPVIMVGPGTGVAPFRAFVQERAFLAKSGQEVGHTVLFFGCRRRSEDFLYEKEWQDYKDALGEKFQLFTAFSRETSQKVYVQHLLAEQSDLIYSLLQHKAYFYVCGDAAHMAKDVNEVLAHLVAQGEKISLTEAENYIKRMRNSAQYLEEYQDIAKTLGFLNMPKSTDHKAEFAKEEEEILEQLYKGWLRYWNKESMHDPGANQSRRFYDFKEMLSYDMFGTTIRGKFNEHFENVFPYYVDGQMEYKDLEIVVLSPTHAFTTCYQHTWGKAGGDPFNITFRRTGIARKQDGQWKWIHEHLSFPVNMATRQADYNCESNALESFKFQE</sequence>
<dbReference type="OrthoDB" id="1856718at2759"/>
<dbReference type="SUPFAM" id="SSF54427">
    <property type="entry name" value="NTF2-like"/>
    <property type="match status" value="1"/>
</dbReference>
<evidence type="ECO:0000256" key="16">
    <source>
        <dbReference type="ARBA" id="ARBA00023136"/>
    </source>
</evidence>
<evidence type="ECO:0000256" key="8">
    <source>
        <dbReference type="ARBA" id="ARBA00022827"/>
    </source>
</evidence>
<dbReference type="GO" id="GO:0050660">
    <property type="term" value="F:flavin adenine dinucleotide binding"/>
    <property type="evidence" value="ECO:0007669"/>
    <property type="project" value="UniProtKB-UniRule"/>
</dbReference>
<keyword evidence="13 20" id="KW-0756">Sterol biosynthesis</keyword>
<keyword evidence="4 20" id="KW-0288">FMN</keyword>
<dbReference type="InterPro" id="IPR032710">
    <property type="entry name" value="NTF2-like_dom_sf"/>
</dbReference>
<feature type="domain" description="FAD-binding FR-type" evidence="22">
    <location>
        <begin position="720"/>
        <end position="967"/>
    </location>
</feature>
<dbReference type="InterPro" id="IPR023210">
    <property type="entry name" value="NADP_OxRdtase_dom"/>
</dbReference>
<dbReference type="Pfam" id="PF00248">
    <property type="entry name" value="Aldo_ket_red"/>
    <property type="match status" value="1"/>
</dbReference>
<evidence type="ECO:0000256" key="15">
    <source>
        <dbReference type="ARBA" id="ARBA00023128"/>
    </source>
</evidence>
<evidence type="ECO:0000313" key="24">
    <source>
        <dbReference type="Proteomes" id="UP000077002"/>
    </source>
</evidence>
<dbReference type="FunFam" id="3.40.50.80:FF:000001">
    <property type="entry name" value="NADPH--cytochrome P450 reductase 1"/>
    <property type="match status" value="1"/>
</dbReference>
<dbReference type="SUPFAM" id="SSF63380">
    <property type="entry name" value="Riboflavin synthase domain-like"/>
    <property type="match status" value="1"/>
</dbReference>
<keyword evidence="7 20" id="KW-0256">Endoplasmic reticulum</keyword>
<reference evidence="23 24" key="1">
    <citation type="submission" date="2016-03" db="EMBL/GenBank/DDBJ databases">
        <title>Draft genome sequence of the Fonsecaea monophora CBS 269.37.</title>
        <authorList>
            <person name="Bombassaro A."/>
            <person name="Vinicius W.A."/>
            <person name="De Hoog S."/>
            <person name="Sun J."/>
            <person name="Souza E.M."/>
            <person name="Raittz R.T."/>
            <person name="Costa F."/>
            <person name="Leao A.C."/>
            <person name="Tadra-Sfeir M.Z."/>
            <person name="Baura V."/>
            <person name="Balsanelli E."/>
            <person name="Pedrosa F.O."/>
            <person name="Moreno L.F."/>
            <person name="Steffens M.B."/>
            <person name="Xi L."/>
            <person name="Bocca A.L."/>
            <person name="Felipe M.S."/>
            <person name="Teixeira M."/>
            <person name="Telles Filho F.Q."/>
            <person name="Azevedo C.M."/>
            <person name="Gomes R."/>
            <person name="Vicente V.A."/>
        </authorList>
    </citation>
    <scope>NUCLEOTIDE SEQUENCE [LARGE SCALE GENOMIC DNA]</scope>
    <source>
        <strain evidence="23 24">CBS 269.37</strain>
    </source>
</reference>
<feature type="binding site" evidence="20">
    <location>
        <begin position="569"/>
        <end position="572"/>
    </location>
    <ligand>
        <name>FMN</name>
        <dbReference type="ChEBI" id="CHEBI:58210"/>
    </ligand>
</feature>
<evidence type="ECO:0000256" key="2">
    <source>
        <dbReference type="ARBA" id="ARBA00022516"/>
    </source>
</evidence>
<feature type="binding site" evidence="20">
    <location>
        <position position="994"/>
    </location>
    <ligand>
        <name>NADP(+)</name>
        <dbReference type="ChEBI" id="CHEBI:58349"/>
    </ligand>
</feature>
<dbReference type="PROSITE" id="PS51384">
    <property type="entry name" value="FAD_FR"/>
    <property type="match status" value="1"/>
</dbReference>
<evidence type="ECO:0000313" key="23">
    <source>
        <dbReference type="EMBL" id="OAG35990.1"/>
    </source>
</evidence>
<dbReference type="Gene3D" id="2.40.30.10">
    <property type="entry name" value="Translation factors"/>
    <property type="match status" value="1"/>
</dbReference>
<dbReference type="Proteomes" id="UP000077002">
    <property type="component" value="Unassembled WGS sequence"/>
</dbReference>
<evidence type="ECO:0000256" key="20">
    <source>
        <dbReference type="HAMAP-Rule" id="MF_03212"/>
    </source>
</evidence>
<dbReference type="InterPro" id="IPR001433">
    <property type="entry name" value="OxRdtase_FAD/NAD-bd"/>
</dbReference>
<dbReference type="PANTHER" id="PTHR19384:SF17">
    <property type="entry name" value="NADPH--CYTOCHROME P450 REDUCTASE"/>
    <property type="match status" value="1"/>
</dbReference>
<evidence type="ECO:0000256" key="18">
    <source>
        <dbReference type="ARBA" id="ARBA00023221"/>
    </source>
</evidence>
<gene>
    <name evidence="20" type="primary">cprA</name>
    <name evidence="23" type="ORF">AYO21_09850</name>
</gene>
<dbReference type="InterPro" id="IPR036812">
    <property type="entry name" value="NAD(P)_OxRdtase_dom_sf"/>
</dbReference>
<dbReference type="FunFam" id="3.20.20.100:FF:000004">
    <property type="entry name" value="Oxidoreductase, aldo/keto reductase"/>
    <property type="match status" value="1"/>
</dbReference>
<comment type="cofactor">
    <cofactor evidence="20">
        <name>FMN</name>
        <dbReference type="ChEBI" id="CHEBI:58210"/>
    </cofactor>
    <text evidence="20">Binds 1 FMN per monomer.</text>
</comment>
<dbReference type="GO" id="GO:0005829">
    <property type="term" value="C:cytosol"/>
    <property type="evidence" value="ECO:0007669"/>
    <property type="project" value="TreeGrafter"/>
</dbReference>
<comment type="cofactor">
    <cofactor evidence="20">
        <name>FAD</name>
        <dbReference type="ChEBI" id="CHEBI:57692"/>
    </cofactor>
    <text evidence="20">Binds 1 FAD per monomer.</text>
</comment>
<feature type="domain" description="Flavodoxin-like" evidence="21">
    <location>
        <begin position="512"/>
        <end position="665"/>
    </location>
</feature>
<dbReference type="InterPro" id="IPR023208">
    <property type="entry name" value="P450R"/>
</dbReference>
<dbReference type="FunFam" id="3.40.50.360:FF:000024">
    <property type="entry name" value="NADPH--cytochrome P450 reductase"/>
    <property type="match status" value="1"/>
</dbReference>